<feature type="chain" id="PRO_5021822840" description="Secreted protein" evidence="2">
    <location>
        <begin position="23"/>
        <end position="117"/>
    </location>
</feature>
<feature type="region of interest" description="Disordered" evidence="1">
    <location>
        <begin position="73"/>
        <end position="104"/>
    </location>
</feature>
<dbReference type="Proteomes" id="UP000489600">
    <property type="component" value="Unassembled WGS sequence"/>
</dbReference>
<evidence type="ECO:0000256" key="2">
    <source>
        <dbReference type="SAM" id="SignalP"/>
    </source>
</evidence>
<organism evidence="3 4">
    <name type="scientific">Arabis nemorensis</name>
    <dbReference type="NCBI Taxonomy" id="586526"/>
    <lineage>
        <taxon>Eukaryota</taxon>
        <taxon>Viridiplantae</taxon>
        <taxon>Streptophyta</taxon>
        <taxon>Embryophyta</taxon>
        <taxon>Tracheophyta</taxon>
        <taxon>Spermatophyta</taxon>
        <taxon>Magnoliopsida</taxon>
        <taxon>eudicotyledons</taxon>
        <taxon>Gunneridae</taxon>
        <taxon>Pentapetalae</taxon>
        <taxon>rosids</taxon>
        <taxon>malvids</taxon>
        <taxon>Brassicales</taxon>
        <taxon>Brassicaceae</taxon>
        <taxon>Arabideae</taxon>
        <taxon>Arabis</taxon>
    </lineage>
</organism>
<accession>A0A565BSE4</accession>
<gene>
    <name evidence="3" type="ORF">ANE_LOCUS14724</name>
</gene>
<name>A0A565BSE4_9BRAS</name>
<evidence type="ECO:0000313" key="4">
    <source>
        <dbReference type="Proteomes" id="UP000489600"/>
    </source>
</evidence>
<comment type="caution">
    <text evidence="3">The sequence shown here is derived from an EMBL/GenBank/DDBJ whole genome shotgun (WGS) entry which is preliminary data.</text>
</comment>
<keyword evidence="4" id="KW-1185">Reference proteome</keyword>
<protein>
    <recommendedName>
        <fullName evidence="5">Secreted protein</fullName>
    </recommendedName>
</protein>
<proteinExistence type="predicted"/>
<dbReference type="AlphaFoldDB" id="A0A565BSE4"/>
<evidence type="ECO:0000313" key="3">
    <source>
        <dbReference type="EMBL" id="VVB04280.1"/>
    </source>
</evidence>
<evidence type="ECO:0008006" key="5">
    <source>
        <dbReference type="Google" id="ProtNLM"/>
    </source>
</evidence>
<sequence>MVASCGQMLRLLFVCLPQCLNAASNRNSSSGNAEKSSVQNSQTLPRRLAAGYCIKHTNIVWLHDVAAAAAGRQTNKAAMLPKSEKSEADLRYQMPSPTSEDRIGNLDEVACLSRRVT</sequence>
<keyword evidence="2" id="KW-0732">Signal</keyword>
<reference evidence="3" key="1">
    <citation type="submission" date="2019-07" db="EMBL/GenBank/DDBJ databases">
        <authorList>
            <person name="Dittberner H."/>
        </authorList>
    </citation>
    <scope>NUCLEOTIDE SEQUENCE [LARGE SCALE GENOMIC DNA]</scope>
</reference>
<dbReference type="EMBL" id="CABITT030000005">
    <property type="protein sequence ID" value="VVB04280.1"/>
    <property type="molecule type" value="Genomic_DNA"/>
</dbReference>
<evidence type="ECO:0000256" key="1">
    <source>
        <dbReference type="SAM" id="MobiDB-lite"/>
    </source>
</evidence>
<feature type="signal peptide" evidence="2">
    <location>
        <begin position="1"/>
        <end position="22"/>
    </location>
</feature>